<dbReference type="PANTHER" id="PTHR21146">
    <property type="entry name" value="MEF2B PROTEIN"/>
    <property type="match status" value="1"/>
</dbReference>
<dbReference type="GO" id="GO:0005765">
    <property type="term" value="C:lysosomal membrane"/>
    <property type="evidence" value="ECO:0007669"/>
    <property type="project" value="UniProtKB-SubCell"/>
</dbReference>
<dbReference type="EMBL" id="CM026428">
    <property type="protein sequence ID" value="KAG0568005.1"/>
    <property type="molecule type" value="Genomic_DNA"/>
</dbReference>
<evidence type="ECO:0000313" key="7">
    <source>
        <dbReference type="Proteomes" id="UP000822688"/>
    </source>
</evidence>
<evidence type="ECO:0000256" key="3">
    <source>
        <dbReference type="ARBA" id="ARBA00023136"/>
    </source>
</evidence>
<proteinExistence type="inferred from homology"/>
<keyword evidence="4" id="KW-0458">Lysosome</keyword>
<dbReference type="InterPro" id="IPR019320">
    <property type="entry name" value="BORCS8"/>
</dbReference>
<gene>
    <name evidence="6" type="ORF">KC19_7G178900</name>
</gene>
<keyword evidence="7" id="KW-1185">Reference proteome</keyword>
<feature type="region of interest" description="Disordered" evidence="5">
    <location>
        <begin position="300"/>
        <end position="353"/>
    </location>
</feature>
<organism evidence="6 7">
    <name type="scientific">Ceratodon purpureus</name>
    <name type="common">Fire moss</name>
    <name type="synonym">Dicranum purpureum</name>
    <dbReference type="NCBI Taxonomy" id="3225"/>
    <lineage>
        <taxon>Eukaryota</taxon>
        <taxon>Viridiplantae</taxon>
        <taxon>Streptophyta</taxon>
        <taxon>Embryophyta</taxon>
        <taxon>Bryophyta</taxon>
        <taxon>Bryophytina</taxon>
        <taxon>Bryopsida</taxon>
        <taxon>Dicranidae</taxon>
        <taxon>Pseudoditrichales</taxon>
        <taxon>Ditrichaceae</taxon>
        <taxon>Ceratodon</taxon>
    </lineage>
</organism>
<dbReference type="Proteomes" id="UP000822688">
    <property type="component" value="Chromosome 7"/>
</dbReference>
<evidence type="ECO:0000256" key="1">
    <source>
        <dbReference type="ARBA" id="ARBA00004656"/>
    </source>
</evidence>
<dbReference type="OrthoDB" id="19830at2759"/>
<evidence type="ECO:0000256" key="5">
    <source>
        <dbReference type="SAM" id="MobiDB-lite"/>
    </source>
</evidence>
<comment type="similarity">
    <text evidence="2">Belongs to the BORCS8 family.</text>
</comment>
<reference evidence="6" key="1">
    <citation type="submission" date="2020-06" db="EMBL/GenBank/DDBJ databases">
        <title>WGS assembly of Ceratodon purpureus strain R40.</title>
        <authorList>
            <person name="Carey S.B."/>
            <person name="Jenkins J."/>
            <person name="Shu S."/>
            <person name="Lovell J.T."/>
            <person name="Sreedasyam A."/>
            <person name="Maumus F."/>
            <person name="Tiley G.P."/>
            <person name="Fernandez-Pozo N."/>
            <person name="Barry K."/>
            <person name="Chen C."/>
            <person name="Wang M."/>
            <person name="Lipzen A."/>
            <person name="Daum C."/>
            <person name="Saski C.A."/>
            <person name="Payton A.C."/>
            <person name="Mcbreen J.C."/>
            <person name="Conrad R.E."/>
            <person name="Kollar L.M."/>
            <person name="Olsson S."/>
            <person name="Huttunen S."/>
            <person name="Landis J.B."/>
            <person name="Wickett N.J."/>
            <person name="Johnson M.G."/>
            <person name="Rensing S.A."/>
            <person name="Grimwood J."/>
            <person name="Schmutz J."/>
            <person name="Mcdaniel S.F."/>
        </authorList>
    </citation>
    <scope>NUCLEOTIDE SEQUENCE</scope>
    <source>
        <strain evidence="6">R40</strain>
    </source>
</reference>
<dbReference type="Pfam" id="PF10167">
    <property type="entry name" value="BORCS8"/>
    <property type="match status" value="1"/>
</dbReference>
<dbReference type="PANTHER" id="PTHR21146:SF0">
    <property type="entry name" value="BLOC-1-RELATED COMPLEX SUBUNIT 8"/>
    <property type="match status" value="1"/>
</dbReference>
<sequence>MARMQPSAPRDVLQGVHNSITDMVKEVANEPSVGLYFVQQHVHKAVPGLLALKSQVAEGTNEVILYTEDVKDALTSVKVMKEVGPPVFSKMISTLNASIQLLPTLYHPKTSSRPPPAYAHLSRSATHHGAVVFPGLQQGTKSGVPSECSVQESIEKSSQAYSPVEGLHAVTSRSSSSQDSASLSSTTQTDASGYVSGLLNSAYQRASSVRMSMPVTFEVKGRSAKQDNAREVTVLNPPAKNASTHGSNSGYIPSIPYWNVFESAIQKASHMVGAGSIGSGSVSDSSHKSSLIRSFSASNLRESAHKRTSMPSVEASDSEVCSSTRLDDSLKGNGSKQAHNFEEQRLPGSTESKLTDWLRLSSTALRSLSRREGTETDGRGDQFHREALREQVDLEEGDDKEHPALNLEDSKVVESYARLQAEQAAKLEAWLGDSKEDEITPQS</sequence>
<evidence type="ECO:0000256" key="4">
    <source>
        <dbReference type="ARBA" id="ARBA00023228"/>
    </source>
</evidence>
<accession>A0A8T0HAU2</accession>
<comment type="caution">
    <text evidence="6">The sequence shown here is derived from an EMBL/GenBank/DDBJ whole genome shotgun (WGS) entry which is preliminary data.</text>
</comment>
<evidence type="ECO:0000313" key="6">
    <source>
        <dbReference type="EMBL" id="KAG0568005.1"/>
    </source>
</evidence>
<dbReference type="AlphaFoldDB" id="A0A8T0HAU2"/>
<comment type="subcellular location">
    <subcellularLocation>
        <location evidence="1">Lysosome membrane</location>
    </subcellularLocation>
</comment>
<keyword evidence="3" id="KW-0472">Membrane</keyword>
<evidence type="ECO:0000256" key="2">
    <source>
        <dbReference type="ARBA" id="ARBA00010463"/>
    </source>
</evidence>
<feature type="region of interest" description="Disordered" evidence="5">
    <location>
        <begin position="155"/>
        <end position="189"/>
    </location>
</feature>
<name>A0A8T0HAU2_CERPU</name>
<protein>
    <submittedName>
        <fullName evidence="6">Uncharacterized protein</fullName>
    </submittedName>
</protein>
<feature type="compositionally biased region" description="Low complexity" evidence="5">
    <location>
        <begin position="171"/>
        <end position="189"/>
    </location>
</feature>